<dbReference type="AlphaFoldDB" id="A0A381PYV8"/>
<dbReference type="SMART" id="SM00933">
    <property type="entry name" value="NurA"/>
    <property type="match status" value="1"/>
</dbReference>
<feature type="domain" description="NurA" evidence="1">
    <location>
        <begin position="81"/>
        <end position="366"/>
    </location>
</feature>
<evidence type="ECO:0000259" key="1">
    <source>
        <dbReference type="SMART" id="SM00933"/>
    </source>
</evidence>
<sequence>MGLDMGQTVLQLDQLTQSVRGANQAREERLTALINSAAGVDPATATEKTSDTRQRPYLAAEVDESLMGVYPPPEQPADWMVVAVDGSHIDVDRHLPVVCYLLNFGGCVLTYGSQPDANLFSQPHLATTPEELYISDPDDPMGEEMISGPLLGLVRTVKELETLANTVEQCSPSLPVLALVDGSLVLWGLSGQAYRPYVSYAIINDGLIPAMKRLEKLAETRPVALAAYVSYPRSTEAVNAVRCSLCPHDNTVCTQSCNNRRSAQQPCNNANEFLDRDLFKRLLEPGWRSPVFKTNSSVSRDSYDEASKVYFFYVNAGEEIGRVEVPKWVAKNETLLSMAHGLVWDQCQRGQGYPVAIAESHEQAVVSAGDRRVFRRILTDSLERQGLSAATSQKDRSKRSPWV</sequence>
<evidence type="ECO:0000313" key="2">
    <source>
        <dbReference type="EMBL" id="SUZ71808.1"/>
    </source>
</evidence>
<gene>
    <name evidence="2" type="ORF">METZ01_LOCUS24662</name>
</gene>
<proteinExistence type="predicted"/>
<name>A0A381PYV8_9ZZZZ</name>
<accession>A0A381PYV8</accession>
<dbReference type="EMBL" id="UINC01001134">
    <property type="protein sequence ID" value="SUZ71808.1"/>
    <property type="molecule type" value="Genomic_DNA"/>
</dbReference>
<organism evidence="2">
    <name type="scientific">marine metagenome</name>
    <dbReference type="NCBI Taxonomy" id="408172"/>
    <lineage>
        <taxon>unclassified sequences</taxon>
        <taxon>metagenomes</taxon>
        <taxon>ecological metagenomes</taxon>
    </lineage>
</organism>
<dbReference type="InterPro" id="IPR018977">
    <property type="entry name" value="NurA_domain"/>
</dbReference>
<protein>
    <recommendedName>
        <fullName evidence="1">NurA domain-containing protein</fullName>
    </recommendedName>
</protein>
<dbReference type="Pfam" id="PF09376">
    <property type="entry name" value="NurA"/>
    <property type="match status" value="1"/>
</dbReference>
<reference evidence="2" key="1">
    <citation type="submission" date="2018-05" db="EMBL/GenBank/DDBJ databases">
        <authorList>
            <person name="Lanie J.A."/>
            <person name="Ng W.-L."/>
            <person name="Kazmierczak K.M."/>
            <person name="Andrzejewski T.M."/>
            <person name="Davidsen T.M."/>
            <person name="Wayne K.J."/>
            <person name="Tettelin H."/>
            <person name="Glass J.I."/>
            <person name="Rusch D."/>
            <person name="Podicherti R."/>
            <person name="Tsui H.-C.T."/>
            <person name="Winkler M.E."/>
        </authorList>
    </citation>
    <scope>NUCLEOTIDE SEQUENCE</scope>
</reference>